<evidence type="ECO:0000256" key="4">
    <source>
        <dbReference type="ARBA" id="ARBA00022475"/>
    </source>
</evidence>
<reference evidence="11 12" key="1">
    <citation type="submission" date="2017-01" db="EMBL/GenBank/DDBJ databases">
        <title>The cable genome- insights into the physiology and evolution of filamentous bacteria capable of sulfide oxidation via long distance electron transfer.</title>
        <authorList>
            <person name="Schreiber L."/>
            <person name="Bjerg J.T."/>
            <person name="Boggild A."/>
            <person name="Van De Vossenberg J."/>
            <person name="Meysman F."/>
            <person name="Nielsen L.P."/>
            <person name="Schramm A."/>
            <person name="Kjeldsen K.U."/>
        </authorList>
    </citation>
    <scope>NUCLEOTIDE SEQUENCE [LARGE SCALE GENOMIC DNA]</scope>
    <source>
        <strain evidence="11">MCF</strain>
    </source>
</reference>
<sequence length="408" mass="43954">MSFERFVSFRYLRAKRKQKFISLISVISVLGVAVGVMALIIVLSVYTGFTEGLRDQIIGINAHVMIHRPGSGIADPDQLKQQVEAVKGVQAATSNIFGQALITSGQHSSGIAIRGIDPATAGKVLTLESKMVSGALIDLADDSGLPLIFLGRELASQLRVDMGWKIRLLSPNGTLTPMGVLPKVQTCVVGGIFATGMYEYDSTIGFVNLETARRLVGIDNDGVQSLELRVKEIDKADAVAAAVRQHIGPSYLVRDWKQANQNLFAALKLEKIGIFIALALIILVASLNIISALVMVVMEKNKDIAILKSMGASTGSIMRIFFYQGAVIGFTGTVLGVGAGLGLCSLLKRYKIIELPSNVYPMSTLPIKVVPHDVMVVAIVAILITLFATLYPSWKASRIRPVDALTYE</sequence>
<dbReference type="PANTHER" id="PTHR30489">
    <property type="entry name" value="LIPOPROTEIN-RELEASING SYSTEM TRANSMEMBRANE PROTEIN LOLE"/>
    <property type="match status" value="1"/>
</dbReference>
<name>A0A444ITC6_9BACT</name>
<evidence type="ECO:0000259" key="10">
    <source>
        <dbReference type="Pfam" id="PF12704"/>
    </source>
</evidence>
<evidence type="ECO:0000256" key="8">
    <source>
        <dbReference type="SAM" id="Phobius"/>
    </source>
</evidence>
<dbReference type="Pfam" id="PF02687">
    <property type="entry name" value="FtsX"/>
    <property type="match status" value="1"/>
</dbReference>
<dbReference type="Pfam" id="PF12704">
    <property type="entry name" value="MacB_PCD"/>
    <property type="match status" value="1"/>
</dbReference>
<comment type="caution">
    <text evidence="11">The sequence shown here is derived from an EMBL/GenBank/DDBJ whole genome shotgun (WGS) entry which is preliminary data.</text>
</comment>
<accession>A0A444ITC6</accession>
<gene>
    <name evidence="11" type="ORF">H206_03610</name>
</gene>
<keyword evidence="5 8" id="KW-0812">Transmembrane</keyword>
<dbReference type="GO" id="GO:0042953">
    <property type="term" value="P:lipoprotein transport"/>
    <property type="evidence" value="ECO:0007669"/>
    <property type="project" value="InterPro"/>
</dbReference>
<dbReference type="InterPro" id="IPR011925">
    <property type="entry name" value="LolCE_TM"/>
</dbReference>
<keyword evidence="3" id="KW-0813">Transport</keyword>
<evidence type="ECO:0000313" key="11">
    <source>
        <dbReference type="EMBL" id="RWX43970.1"/>
    </source>
</evidence>
<dbReference type="InterPro" id="IPR025857">
    <property type="entry name" value="MacB_PCD"/>
</dbReference>
<dbReference type="InterPro" id="IPR051447">
    <property type="entry name" value="Lipoprotein-release_system"/>
</dbReference>
<feature type="transmembrane region" description="Helical" evidence="8">
    <location>
        <begin position="20"/>
        <end position="46"/>
    </location>
</feature>
<dbReference type="EMBL" id="MTKO01000104">
    <property type="protein sequence ID" value="RWX43970.1"/>
    <property type="molecule type" value="Genomic_DNA"/>
</dbReference>
<proteinExistence type="inferred from homology"/>
<dbReference type="NCBIfam" id="TIGR02212">
    <property type="entry name" value="lolCE"/>
    <property type="match status" value="1"/>
</dbReference>
<organism evidence="11 12">
    <name type="scientific">Candidatus Electrothrix aarhusensis</name>
    <dbReference type="NCBI Taxonomy" id="1859131"/>
    <lineage>
        <taxon>Bacteria</taxon>
        <taxon>Pseudomonadati</taxon>
        <taxon>Thermodesulfobacteriota</taxon>
        <taxon>Desulfobulbia</taxon>
        <taxon>Desulfobulbales</taxon>
        <taxon>Desulfobulbaceae</taxon>
        <taxon>Candidatus Electrothrix</taxon>
    </lineage>
</organism>
<evidence type="ECO:0000313" key="12">
    <source>
        <dbReference type="Proteomes" id="UP000287853"/>
    </source>
</evidence>
<feature type="domain" description="ABC3 transporter permease C-terminal" evidence="9">
    <location>
        <begin position="276"/>
        <end position="400"/>
    </location>
</feature>
<feature type="transmembrane region" description="Helical" evidence="8">
    <location>
        <begin position="370"/>
        <end position="391"/>
    </location>
</feature>
<dbReference type="GO" id="GO:0044874">
    <property type="term" value="P:lipoprotein localization to outer membrane"/>
    <property type="evidence" value="ECO:0007669"/>
    <property type="project" value="TreeGrafter"/>
</dbReference>
<feature type="transmembrane region" description="Helical" evidence="8">
    <location>
        <begin position="272"/>
        <end position="299"/>
    </location>
</feature>
<dbReference type="InterPro" id="IPR003838">
    <property type="entry name" value="ABC3_permease_C"/>
</dbReference>
<comment type="subcellular location">
    <subcellularLocation>
        <location evidence="1">Cell membrane</location>
        <topology evidence="1">Multi-pass membrane protein</topology>
    </subcellularLocation>
</comment>
<evidence type="ECO:0000256" key="5">
    <source>
        <dbReference type="ARBA" id="ARBA00022692"/>
    </source>
</evidence>
<protein>
    <submittedName>
        <fullName evidence="11">Lipoprotein-releasing system permease protein</fullName>
    </submittedName>
</protein>
<dbReference type="GO" id="GO:0098797">
    <property type="term" value="C:plasma membrane protein complex"/>
    <property type="evidence" value="ECO:0007669"/>
    <property type="project" value="TreeGrafter"/>
</dbReference>
<feature type="domain" description="MacB-like periplasmic core" evidence="10">
    <location>
        <begin position="25"/>
        <end position="245"/>
    </location>
</feature>
<dbReference type="PANTHER" id="PTHR30489:SF0">
    <property type="entry name" value="LIPOPROTEIN-RELEASING SYSTEM TRANSMEMBRANE PROTEIN LOLE"/>
    <property type="match status" value="1"/>
</dbReference>
<keyword evidence="4" id="KW-1003">Cell membrane</keyword>
<evidence type="ECO:0000256" key="6">
    <source>
        <dbReference type="ARBA" id="ARBA00022989"/>
    </source>
</evidence>
<evidence type="ECO:0000256" key="3">
    <source>
        <dbReference type="ARBA" id="ARBA00022448"/>
    </source>
</evidence>
<evidence type="ECO:0000256" key="7">
    <source>
        <dbReference type="ARBA" id="ARBA00023136"/>
    </source>
</evidence>
<feature type="transmembrane region" description="Helical" evidence="8">
    <location>
        <begin position="320"/>
        <end position="350"/>
    </location>
</feature>
<evidence type="ECO:0000256" key="2">
    <source>
        <dbReference type="ARBA" id="ARBA00005236"/>
    </source>
</evidence>
<keyword evidence="12" id="KW-1185">Reference proteome</keyword>
<keyword evidence="11" id="KW-0449">Lipoprotein</keyword>
<comment type="similarity">
    <text evidence="2">Belongs to the ABC-4 integral membrane protein family. LolC/E subfamily.</text>
</comment>
<keyword evidence="6 8" id="KW-1133">Transmembrane helix</keyword>
<dbReference type="AlphaFoldDB" id="A0A444ITC6"/>
<keyword evidence="7 8" id="KW-0472">Membrane</keyword>
<evidence type="ECO:0000256" key="1">
    <source>
        <dbReference type="ARBA" id="ARBA00004651"/>
    </source>
</evidence>
<dbReference type="Proteomes" id="UP000287853">
    <property type="component" value="Unassembled WGS sequence"/>
</dbReference>
<evidence type="ECO:0000259" key="9">
    <source>
        <dbReference type="Pfam" id="PF02687"/>
    </source>
</evidence>